<evidence type="ECO:0000313" key="3">
    <source>
        <dbReference type="Proteomes" id="UP001595476"/>
    </source>
</evidence>
<keyword evidence="1" id="KW-0812">Transmembrane</keyword>
<feature type="transmembrane region" description="Helical" evidence="1">
    <location>
        <begin position="178"/>
        <end position="194"/>
    </location>
</feature>
<gene>
    <name evidence="2" type="ORF">ACFOEK_10590</name>
</gene>
<comment type="caution">
    <text evidence="2">The sequence shown here is derived from an EMBL/GenBank/DDBJ whole genome shotgun (WGS) entry which is preliminary data.</text>
</comment>
<dbReference type="EMBL" id="JBHRSZ010000004">
    <property type="protein sequence ID" value="MFC3151474.1"/>
    <property type="molecule type" value="Genomic_DNA"/>
</dbReference>
<reference evidence="3" key="1">
    <citation type="journal article" date="2019" name="Int. J. Syst. Evol. Microbiol.">
        <title>The Global Catalogue of Microorganisms (GCM) 10K type strain sequencing project: providing services to taxonomists for standard genome sequencing and annotation.</title>
        <authorList>
            <consortium name="The Broad Institute Genomics Platform"/>
            <consortium name="The Broad Institute Genome Sequencing Center for Infectious Disease"/>
            <person name="Wu L."/>
            <person name="Ma J."/>
        </authorList>
    </citation>
    <scope>NUCLEOTIDE SEQUENCE [LARGE SCALE GENOMIC DNA]</scope>
    <source>
        <strain evidence="3">KCTC 52438</strain>
    </source>
</reference>
<dbReference type="RefSeq" id="WP_386720301.1">
    <property type="nucleotide sequence ID" value="NZ_JBHRSZ010000004.1"/>
</dbReference>
<dbReference type="Proteomes" id="UP001595476">
    <property type="component" value="Unassembled WGS sequence"/>
</dbReference>
<keyword evidence="1" id="KW-1133">Transmembrane helix</keyword>
<name>A0ABV7HC29_9GAMM</name>
<protein>
    <submittedName>
        <fullName evidence="2">Uncharacterized protein</fullName>
    </submittedName>
</protein>
<proteinExistence type="predicted"/>
<sequence length="196" mass="22618">MKQKITLSLLLFFVSLVFLAAYLFEFNNQIRFQEDICFKELTKKNPVTCKLNGYIHHSIRLTARQGGFPHSNSSKIKIDVSIEENASQSYLPKPASTDGGGRNKLTLNYGIIQLPKQETVLLQLSTSTALENLQFFEIKLKSNPNNFYIYLHCAFFLVFLFLTIYYRKSVFKGKYTSFLPYTLFLLVVLLVATWDL</sequence>
<keyword evidence="3" id="KW-1185">Reference proteome</keyword>
<evidence type="ECO:0000256" key="1">
    <source>
        <dbReference type="SAM" id="Phobius"/>
    </source>
</evidence>
<feature type="transmembrane region" description="Helical" evidence="1">
    <location>
        <begin position="147"/>
        <end position="166"/>
    </location>
</feature>
<evidence type="ECO:0000313" key="2">
    <source>
        <dbReference type="EMBL" id="MFC3151474.1"/>
    </source>
</evidence>
<organism evidence="2 3">
    <name type="scientific">Litoribrevibacter euphylliae</name>
    <dbReference type="NCBI Taxonomy" id="1834034"/>
    <lineage>
        <taxon>Bacteria</taxon>
        <taxon>Pseudomonadati</taxon>
        <taxon>Pseudomonadota</taxon>
        <taxon>Gammaproteobacteria</taxon>
        <taxon>Oceanospirillales</taxon>
        <taxon>Oceanospirillaceae</taxon>
        <taxon>Litoribrevibacter</taxon>
    </lineage>
</organism>
<keyword evidence="1" id="KW-0472">Membrane</keyword>
<accession>A0ABV7HC29</accession>